<dbReference type="InterPro" id="IPR050300">
    <property type="entry name" value="GDXG_lipolytic_enzyme"/>
</dbReference>
<name>A0A2K4ZC63_9FIRM</name>
<gene>
    <name evidence="4" type="primary">axeA1_1</name>
    <name evidence="4" type="ORF">AMURIS_00758</name>
</gene>
<feature type="domain" description="Peptidase S9 prolyl oligopeptidase catalytic" evidence="2">
    <location>
        <begin position="155"/>
        <end position="214"/>
    </location>
</feature>
<dbReference type="OrthoDB" id="9794725at2"/>
<dbReference type="AlphaFoldDB" id="A0A2K4ZC63"/>
<dbReference type="InterPro" id="IPR049492">
    <property type="entry name" value="BD-FAE-like_dom"/>
</dbReference>
<dbReference type="EMBL" id="OFSM01000003">
    <property type="protein sequence ID" value="SOY28053.1"/>
    <property type="molecule type" value="Genomic_DNA"/>
</dbReference>
<keyword evidence="1 4" id="KW-0378">Hydrolase</keyword>
<dbReference type="SUPFAM" id="SSF53474">
    <property type="entry name" value="alpha/beta-Hydrolases"/>
    <property type="match status" value="1"/>
</dbReference>
<dbReference type="InterPro" id="IPR001375">
    <property type="entry name" value="Peptidase_S9_cat"/>
</dbReference>
<dbReference type="Pfam" id="PF20434">
    <property type="entry name" value="BD-FAE"/>
    <property type="match status" value="1"/>
</dbReference>
<dbReference type="Pfam" id="PF00326">
    <property type="entry name" value="Peptidase_S9"/>
    <property type="match status" value="1"/>
</dbReference>
<evidence type="ECO:0000259" key="3">
    <source>
        <dbReference type="Pfam" id="PF20434"/>
    </source>
</evidence>
<dbReference type="Gene3D" id="3.40.50.1820">
    <property type="entry name" value="alpha/beta hydrolase"/>
    <property type="match status" value="1"/>
</dbReference>
<dbReference type="PANTHER" id="PTHR48081">
    <property type="entry name" value="AB HYDROLASE SUPERFAMILY PROTEIN C4A8.06C"/>
    <property type="match status" value="1"/>
</dbReference>
<evidence type="ECO:0000256" key="1">
    <source>
        <dbReference type="ARBA" id="ARBA00022801"/>
    </source>
</evidence>
<evidence type="ECO:0000313" key="5">
    <source>
        <dbReference type="Proteomes" id="UP000236311"/>
    </source>
</evidence>
<organism evidence="4 5">
    <name type="scientific">Acetatifactor muris</name>
    <dbReference type="NCBI Taxonomy" id="879566"/>
    <lineage>
        <taxon>Bacteria</taxon>
        <taxon>Bacillati</taxon>
        <taxon>Bacillota</taxon>
        <taxon>Clostridia</taxon>
        <taxon>Lachnospirales</taxon>
        <taxon>Lachnospiraceae</taxon>
        <taxon>Acetatifactor</taxon>
    </lineage>
</organism>
<dbReference type="Proteomes" id="UP000236311">
    <property type="component" value="Unassembled WGS sequence"/>
</dbReference>
<accession>A0A2K4ZC63</accession>
<dbReference type="EC" id="3.1.1.72" evidence="4"/>
<dbReference type="InterPro" id="IPR029058">
    <property type="entry name" value="AB_hydrolase_fold"/>
</dbReference>
<dbReference type="PANTHER" id="PTHR48081:SF6">
    <property type="entry name" value="PEPTIDASE S9 PROLYL OLIGOPEPTIDASE CATALYTIC DOMAIN-CONTAINING PROTEIN"/>
    <property type="match status" value="1"/>
</dbReference>
<protein>
    <submittedName>
        <fullName evidence="4">Acetylxylan esterase</fullName>
        <ecNumber evidence="4">3.1.1.72</ecNumber>
    </submittedName>
</protein>
<dbReference type="RefSeq" id="WP_103238158.1">
    <property type="nucleotide sequence ID" value="NZ_JANJZD010000003.1"/>
</dbReference>
<evidence type="ECO:0000259" key="2">
    <source>
        <dbReference type="Pfam" id="PF00326"/>
    </source>
</evidence>
<feature type="domain" description="BD-FAE-like" evidence="3">
    <location>
        <begin position="33"/>
        <end position="126"/>
    </location>
</feature>
<reference evidence="4 5" key="1">
    <citation type="submission" date="2018-01" db="EMBL/GenBank/DDBJ databases">
        <authorList>
            <person name="Gaut B.S."/>
            <person name="Morton B.R."/>
            <person name="Clegg M.T."/>
            <person name="Duvall M.R."/>
        </authorList>
    </citation>
    <scope>NUCLEOTIDE SEQUENCE [LARGE SCALE GENOMIC DNA]</scope>
    <source>
        <strain evidence="4">GP69</strain>
    </source>
</reference>
<sequence length="345" mass="38160">MRTEKMVLNQERNVTLTAYLLEVEGEFGYVRRRPAVLVLPGGGYRHCSDREADPVAMPYLQAGYQVFILRYSVKEYAAWPNPLEDYEQAMTLIRENADKWTLFPDKVAVIGFSAGGHLAAAAATMSVNRPNAAILGYAVVSSDVKGCNATAPDTVSQVDKDTCPCFLFATRNDEVVPVMNSIRFMEALAKMGTSFESHIYSHGPHGFSTGDTSIQCRDVAMSCRISDWVPDSIGWLKEVLGDFGENGMTSPAVEGHVTGDWKEFLSIECTFGRIMSNPEGRKVIEEMLETMKKQAEESGQGKVEVTVESMAAFSDMKLKNMLGHVSVPEDMVRAMEDRLSRIPNL</sequence>
<evidence type="ECO:0000313" key="4">
    <source>
        <dbReference type="EMBL" id="SOY28053.1"/>
    </source>
</evidence>
<proteinExistence type="predicted"/>
<dbReference type="GO" id="GO:0046555">
    <property type="term" value="F:acetylxylan esterase activity"/>
    <property type="evidence" value="ECO:0007669"/>
    <property type="project" value="UniProtKB-EC"/>
</dbReference>
<keyword evidence="5" id="KW-1185">Reference proteome</keyword>